<dbReference type="AlphaFoldDB" id="A0A3L7ISD0"/>
<accession>A0A3L7ISD0</accession>
<dbReference type="OrthoDB" id="3577641at2"/>
<dbReference type="Pfam" id="PF06078">
    <property type="entry name" value="DUF937"/>
    <property type="match status" value="1"/>
</dbReference>
<proteinExistence type="predicted"/>
<name>A0A3L7ISD0_9MICO</name>
<keyword evidence="3" id="KW-1185">Reference proteome</keyword>
<gene>
    <name evidence="2" type="ORF">D9V28_14745</name>
</gene>
<dbReference type="RefSeq" id="WP_121660483.1">
    <property type="nucleotide sequence ID" value="NZ_BMEK01000004.1"/>
</dbReference>
<dbReference type="Proteomes" id="UP000282460">
    <property type="component" value="Unassembled WGS sequence"/>
</dbReference>
<sequence>MPSLDDLLGRLPIADIAARLGVDEATASAAVEQALPALVSGLEANAQDAGGAASLEEAVSQHSPALVEGGIDLEEVDPADGEKIVSHIFGEHKDQVVATLSSGTTQPASFTGGSVVGKLLPILAPIVLSYLAKQFSERKQSTETAQPTEPMQSRVPKPTPEKEQGGLGGILGGLLGGGSSDSGSSGGIGEILGGLLGGDSRSSGGIGDVLGGLLGGGRK</sequence>
<feature type="compositionally biased region" description="Gly residues" evidence="1">
    <location>
        <begin position="204"/>
        <end position="219"/>
    </location>
</feature>
<protein>
    <submittedName>
        <fullName evidence="2">DUF937 domain-containing protein</fullName>
    </submittedName>
</protein>
<feature type="region of interest" description="Disordered" evidence="1">
    <location>
        <begin position="139"/>
        <end position="219"/>
    </location>
</feature>
<dbReference type="InterPro" id="IPR009282">
    <property type="entry name" value="DUF937"/>
</dbReference>
<comment type="caution">
    <text evidence="2">The sequence shown here is derived from an EMBL/GenBank/DDBJ whole genome shotgun (WGS) entry which is preliminary data.</text>
</comment>
<evidence type="ECO:0000313" key="3">
    <source>
        <dbReference type="Proteomes" id="UP000282460"/>
    </source>
</evidence>
<feature type="compositionally biased region" description="Gly residues" evidence="1">
    <location>
        <begin position="165"/>
        <end position="197"/>
    </location>
</feature>
<feature type="compositionally biased region" description="Polar residues" evidence="1">
    <location>
        <begin position="142"/>
        <end position="151"/>
    </location>
</feature>
<dbReference type="EMBL" id="RCWJ01000005">
    <property type="protein sequence ID" value="RLQ81009.1"/>
    <property type="molecule type" value="Genomic_DNA"/>
</dbReference>
<reference evidence="2 3" key="1">
    <citation type="submission" date="2018-10" db="EMBL/GenBank/DDBJ databases">
        <authorList>
            <person name="Li J."/>
        </authorList>
    </citation>
    <scope>NUCLEOTIDE SEQUENCE [LARGE SCALE GENOMIC DNA]</scope>
    <source>
        <strain evidence="2 3">ZD1-4</strain>
    </source>
</reference>
<organism evidence="2 3">
    <name type="scientific">Mycetocola zhadangensis</name>
    <dbReference type="NCBI Taxonomy" id="1164595"/>
    <lineage>
        <taxon>Bacteria</taxon>
        <taxon>Bacillati</taxon>
        <taxon>Actinomycetota</taxon>
        <taxon>Actinomycetes</taxon>
        <taxon>Micrococcales</taxon>
        <taxon>Microbacteriaceae</taxon>
        <taxon>Mycetocola</taxon>
    </lineage>
</organism>
<evidence type="ECO:0000256" key="1">
    <source>
        <dbReference type="SAM" id="MobiDB-lite"/>
    </source>
</evidence>
<evidence type="ECO:0000313" key="2">
    <source>
        <dbReference type="EMBL" id="RLQ81009.1"/>
    </source>
</evidence>